<proteinExistence type="predicted"/>
<reference evidence="1 2" key="1">
    <citation type="submission" date="2020-02" db="EMBL/GenBank/DDBJ databases">
        <title>Draft genome sequence of Haematococcus lacustris strain NIES-144.</title>
        <authorList>
            <person name="Morimoto D."/>
            <person name="Nakagawa S."/>
            <person name="Yoshida T."/>
            <person name="Sawayama S."/>
        </authorList>
    </citation>
    <scope>NUCLEOTIDE SEQUENCE [LARGE SCALE GENOMIC DNA]</scope>
    <source>
        <strain evidence="1 2">NIES-144</strain>
    </source>
</reference>
<sequence>MSSADDVPVLLPLWCPTRPQICQLFASFRFYFAVSNVQPNVPYKFNLVNFRKKRQTTACLPGSATWAGPASLANSTAQHLGSQP</sequence>
<dbReference type="EMBL" id="BLLF01000399">
    <property type="protein sequence ID" value="GFH11397.1"/>
    <property type="molecule type" value="Genomic_DNA"/>
</dbReference>
<dbReference type="AlphaFoldDB" id="A0A699YM94"/>
<accession>A0A699YM94</accession>
<protein>
    <submittedName>
        <fullName evidence="1">Uncharacterized protein</fullName>
    </submittedName>
</protein>
<dbReference type="Proteomes" id="UP000485058">
    <property type="component" value="Unassembled WGS sequence"/>
</dbReference>
<gene>
    <name evidence="1" type="ORF">HaLaN_06887</name>
</gene>
<name>A0A699YM94_HAELA</name>
<dbReference type="Gene3D" id="2.60.40.3120">
    <property type="match status" value="1"/>
</dbReference>
<organism evidence="1 2">
    <name type="scientific">Haematococcus lacustris</name>
    <name type="common">Green alga</name>
    <name type="synonym">Haematococcus pluvialis</name>
    <dbReference type="NCBI Taxonomy" id="44745"/>
    <lineage>
        <taxon>Eukaryota</taxon>
        <taxon>Viridiplantae</taxon>
        <taxon>Chlorophyta</taxon>
        <taxon>core chlorophytes</taxon>
        <taxon>Chlorophyceae</taxon>
        <taxon>CS clade</taxon>
        <taxon>Chlamydomonadales</taxon>
        <taxon>Haematococcaceae</taxon>
        <taxon>Haematococcus</taxon>
    </lineage>
</organism>
<keyword evidence="2" id="KW-1185">Reference proteome</keyword>
<evidence type="ECO:0000313" key="1">
    <source>
        <dbReference type="EMBL" id="GFH11397.1"/>
    </source>
</evidence>
<comment type="caution">
    <text evidence="1">The sequence shown here is derived from an EMBL/GenBank/DDBJ whole genome shotgun (WGS) entry which is preliminary data.</text>
</comment>
<evidence type="ECO:0000313" key="2">
    <source>
        <dbReference type="Proteomes" id="UP000485058"/>
    </source>
</evidence>